<evidence type="ECO:0000313" key="2">
    <source>
        <dbReference type="Proteomes" id="UP000327157"/>
    </source>
</evidence>
<evidence type="ECO:0000313" key="1">
    <source>
        <dbReference type="EMBL" id="KAB2595374.1"/>
    </source>
</evidence>
<proteinExistence type="predicted"/>
<reference evidence="2" key="2">
    <citation type="submission" date="2019-10" db="EMBL/GenBank/DDBJ databases">
        <title>A de novo genome assembly of a pear dwarfing rootstock.</title>
        <authorList>
            <person name="Wang F."/>
            <person name="Wang J."/>
            <person name="Li S."/>
            <person name="Zhang Y."/>
            <person name="Fang M."/>
            <person name="Ma L."/>
            <person name="Zhao Y."/>
            <person name="Jiang S."/>
        </authorList>
    </citation>
    <scope>NUCLEOTIDE SEQUENCE [LARGE SCALE GENOMIC DNA]</scope>
</reference>
<accession>A0A5N5F9Z9</accession>
<dbReference type="AlphaFoldDB" id="A0A5N5F9Z9"/>
<dbReference type="EMBL" id="SMOL01000781">
    <property type="protein sequence ID" value="KAB2595374.1"/>
    <property type="molecule type" value="Genomic_DNA"/>
</dbReference>
<name>A0A5N5F9Z9_9ROSA</name>
<organism evidence="1 2">
    <name type="scientific">Pyrus ussuriensis x Pyrus communis</name>
    <dbReference type="NCBI Taxonomy" id="2448454"/>
    <lineage>
        <taxon>Eukaryota</taxon>
        <taxon>Viridiplantae</taxon>
        <taxon>Streptophyta</taxon>
        <taxon>Embryophyta</taxon>
        <taxon>Tracheophyta</taxon>
        <taxon>Spermatophyta</taxon>
        <taxon>Magnoliopsida</taxon>
        <taxon>eudicotyledons</taxon>
        <taxon>Gunneridae</taxon>
        <taxon>Pentapetalae</taxon>
        <taxon>rosids</taxon>
        <taxon>fabids</taxon>
        <taxon>Rosales</taxon>
        <taxon>Rosaceae</taxon>
        <taxon>Amygdaloideae</taxon>
        <taxon>Maleae</taxon>
        <taxon>Pyrus</taxon>
    </lineage>
</organism>
<reference evidence="1 2" key="3">
    <citation type="submission" date="2019-11" db="EMBL/GenBank/DDBJ databases">
        <title>A de novo genome assembly of a pear dwarfing rootstock.</title>
        <authorList>
            <person name="Wang F."/>
            <person name="Wang J."/>
            <person name="Li S."/>
            <person name="Zhang Y."/>
            <person name="Fang M."/>
            <person name="Ma L."/>
            <person name="Zhao Y."/>
            <person name="Jiang S."/>
        </authorList>
    </citation>
    <scope>NUCLEOTIDE SEQUENCE [LARGE SCALE GENOMIC DNA]</scope>
    <source>
        <strain evidence="1">S2</strain>
        <tissue evidence="1">Leaf</tissue>
    </source>
</reference>
<reference evidence="1 2" key="1">
    <citation type="submission" date="2019-09" db="EMBL/GenBank/DDBJ databases">
        <authorList>
            <person name="Ou C."/>
        </authorList>
    </citation>
    <scope>NUCLEOTIDE SEQUENCE [LARGE SCALE GENOMIC DNA]</scope>
    <source>
        <strain evidence="1">S2</strain>
        <tissue evidence="1">Leaf</tissue>
    </source>
</reference>
<gene>
    <name evidence="1" type="ORF">D8674_030824</name>
</gene>
<protein>
    <submittedName>
        <fullName evidence="1">Uncharacterized protein</fullName>
    </submittedName>
</protein>
<sequence length="92" mass="11218">MTNERVLKRKKMMKVEEEIASMEYQWNQNELGSEKRKKIESLEKNKKIECLDKMTFLPFKAVTWIVHDILNRRIDGKFKKFNNRGKIDYYES</sequence>
<comment type="caution">
    <text evidence="1">The sequence shown here is derived from an EMBL/GenBank/DDBJ whole genome shotgun (WGS) entry which is preliminary data.</text>
</comment>
<dbReference type="Proteomes" id="UP000327157">
    <property type="component" value="Chromosome 7"/>
</dbReference>
<keyword evidence="2" id="KW-1185">Reference proteome</keyword>